<dbReference type="Gene3D" id="3.40.50.1580">
    <property type="entry name" value="Nucleoside phosphorylase domain"/>
    <property type="match status" value="1"/>
</dbReference>
<organism evidence="2">
    <name type="scientific">freshwater metagenome</name>
    <dbReference type="NCBI Taxonomy" id="449393"/>
    <lineage>
        <taxon>unclassified sequences</taxon>
        <taxon>metagenomes</taxon>
        <taxon>ecological metagenomes</taxon>
    </lineage>
</organism>
<dbReference type="Pfam" id="PF01048">
    <property type="entry name" value="PNP_UDP_1"/>
    <property type="match status" value="1"/>
</dbReference>
<gene>
    <name evidence="2" type="ORF">UFOPK3547_00158</name>
</gene>
<proteinExistence type="predicted"/>
<dbReference type="AlphaFoldDB" id="A0A6J5YZI1"/>
<protein>
    <submittedName>
        <fullName evidence="2">Unannotated protein</fullName>
    </submittedName>
</protein>
<sequence length="190" mass="20055">MELFGEVTPDRPLLVVALHLEGEHLHDLGLPVLVTGPGKLRAAGATARLLAERRPSEVVNLGTAAALRDGLSGIHTIGRAIQHDFDGEAIFELTGEQFGPPLNLGDGPVLATGDRFVADSRLRSQLAEIADFADMEGYAVASVANAAGVPVRLVKQVSDDGDEQAATSWSESVAECSSRLADWVRLQLPA</sequence>
<dbReference type="PANTHER" id="PTHR46832">
    <property type="entry name" value="5'-METHYLTHIOADENOSINE/S-ADENOSYLHOMOCYSTEINE NUCLEOSIDASE"/>
    <property type="match status" value="1"/>
</dbReference>
<dbReference type="GO" id="GO:0019284">
    <property type="term" value="P:L-methionine salvage from S-adenosylmethionine"/>
    <property type="evidence" value="ECO:0007669"/>
    <property type="project" value="TreeGrafter"/>
</dbReference>
<dbReference type="GO" id="GO:0005829">
    <property type="term" value="C:cytosol"/>
    <property type="evidence" value="ECO:0007669"/>
    <property type="project" value="TreeGrafter"/>
</dbReference>
<dbReference type="InterPro" id="IPR035994">
    <property type="entry name" value="Nucleoside_phosphorylase_sf"/>
</dbReference>
<reference evidence="2" key="1">
    <citation type="submission" date="2020-05" db="EMBL/GenBank/DDBJ databases">
        <authorList>
            <person name="Chiriac C."/>
            <person name="Salcher M."/>
            <person name="Ghai R."/>
            <person name="Kavagutti S V."/>
        </authorList>
    </citation>
    <scope>NUCLEOTIDE SEQUENCE</scope>
</reference>
<dbReference type="SUPFAM" id="SSF53167">
    <property type="entry name" value="Purine and uridine phosphorylases"/>
    <property type="match status" value="1"/>
</dbReference>
<name>A0A6J5YZI1_9ZZZZ</name>
<dbReference type="EMBL" id="CAESAN010000007">
    <property type="protein sequence ID" value="CAB4335664.1"/>
    <property type="molecule type" value="Genomic_DNA"/>
</dbReference>
<dbReference type="InterPro" id="IPR000845">
    <property type="entry name" value="Nucleoside_phosphorylase_d"/>
</dbReference>
<evidence type="ECO:0000313" key="2">
    <source>
        <dbReference type="EMBL" id="CAB4335664.1"/>
    </source>
</evidence>
<dbReference type="GO" id="GO:0008782">
    <property type="term" value="F:adenosylhomocysteine nucleosidase activity"/>
    <property type="evidence" value="ECO:0007669"/>
    <property type="project" value="TreeGrafter"/>
</dbReference>
<dbReference type="PANTHER" id="PTHR46832:SF1">
    <property type="entry name" value="5'-METHYLTHIOADENOSINE_S-ADENOSYLHOMOCYSTEINE NUCLEOSIDASE"/>
    <property type="match status" value="1"/>
</dbReference>
<dbReference type="GO" id="GO:0009116">
    <property type="term" value="P:nucleoside metabolic process"/>
    <property type="evidence" value="ECO:0007669"/>
    <property type="project" value="InterPro"/>
</dbReference>
<dbReference type="NCBIfam" id="NF004168">
    <property type="entry name" value="PRK05634.1"/>
    <property type="match status" value="1"/>
</dbReference>
<evidence type="ECO:0000259" key="1">
    <source>
        <dbReference type="Pfam" id="PF01048"/>
    </source>
</evidence>
<accession>A0A6J5YZI1</accession>
<feature type="domain" description="Nucleoside phosphorylase" evidence="1">
    <location>
        <begin position="109"/>
        <end position="181"/>
    </location>
</feature>
<dbReference type="GO" id="GO:0008930">
    <property type="term" value="F:methylthioadenosine nucleosidase activity"/>
    <property type="evidence" value="ECO:0007669"/>
    <property type="project" value="TreeGrafter"/>
</dbReference>